<organism evidence="1 2">
    <name type="scientific">Nocardia fusca</name>
    <dbReference type="NCBI Taxonomy" id="941183"/>
    <lineage>
        <taxon>Bacteria</taxon>
        <taxon>Bacillati</taxon>
        <taxon>Actinomycetota</taxon>
        <taxon>Actinomycetes</taxon>
        <taxon>Mycobacteriales</taxon>
        <taxon>Nocardiaceae</taxon>
        <taxon>Nocardia</taxon>
    </lineage>
</organism>
<keyword evidence="2" id="KW-1185">Reference proteome</keyword>
<proteinExistence type="predicted"/>
<name>A0ABV3F8R8_9NOCA</name>
<dbReference type="EMBL" id="JBFAIH010000008">
    <property type="protein sequence ID" value="MEV0364114.1"/>
    <property type="molecule type" value="Genomic_DNA"/>
</dbReference>
<accession>A0ABV3F8R8</accession>
<dbReference type="Gene3D" id="3.40.50.150">
    <property type="entry name" value="Vaccinia Virus protein VP39"/>
    <property type="match status" value="1"/>
</dbReference>
<evidence type="ECO:0000313" key="1">
    <source>
        <dbReference type="EMBL" id="MEV0364114.1"/>
    </source>
</evidence>
<comment type="caution">
    <text evidence="1">The sequence shown here is derived from an EMBL/GenBank/DDBJ whole genome shotgun (WGS) entry which is preliminary data.</text>
</comment>
<sequence>MDRSGLNPHEPHIAVEPGVVPIHRWRSPIEPAKSMDAKVPGYAAVGRKS</sequence>
<evidence type="ECO:0000313" key="2">
    <source>
        <dbReference type="Proteomes" id="UP001551658"/>
    </source>
</evidence>
<dbReference type="InterPro" id="IPR029063">
    <property type="entry name" value="SAM-dependent_MTases_sf"/>
</dbReference>
<gene>
    <name evidence="1" type="ORF">AB0H72_15565</name>
</gene>
<reference evidence="1 2" key="1">
    <citation type="submission" date="2024-06" db="EMBL/GenBank/DDBJ databases">
        <title>The Natural Products Discovery Center: Release of the First 8490 Sequenced Strains for Exploring Actinobacteria Biosynthetic Diversity.</title>
        <authorList>
            <person name="Kalkreuter E."/>
            <person name="Kautsar S.A."/>
            <person name="Yang D."/>
            <person name="Bader C.D."/>
            <person name="Teijaro C.N."/>
            <person name="Fluegel L."/>
            <person name="Davis C.M."/>
            <person name="Simpson J.R."/>
            <person name="Lauterbach L."/>
            <person name="Steele A.D."/>
            <person name="Gui C."/>
            <person name="Meng S."/>
            <person name="Li G."/>
            <person name="Viehrig K."/>
            <person name="Ye F."/>
            <person name="Su P."/>
            <person name="Kiefer A.F."/>
            <person name="Nichols A."/>
            <person name="Cepeda A.J."/>
            <person name="Yan W."/>
            <person name="Fan B."/>
            <person name="Jiang Y."/>
            <person name="Adhikari A."/>
            <person name="Zheng C.-J."/>
            <person name="Schuster L."/>
            <person name="Cowan T.M."/>
            <person name="Smanski M.J."/>
            <person name="Chevrette M.G."/>
            <person name="De Carvalho L.P.S."/>
            <person name="Shen B."/>
        </authorList>
    </citation>
    <scope>NUCLEOTIDE SEQUENCE [LARGE SCALE GENOMIC DNA]</scope>
    <source>
        <strain evidence="1 2">NPDC050671</strain>
    </source>
</reference>
<dbReference type="RefSeq" id="WP_357979020.1">
    <property type="nucleotide sequence ID" value="NZ_JBFAIH010000008.1"/>
</dbReference>
<dbReference type="Proteomes" id="UP001551658">
    <property type="component" value="Unassembled WGS sequence"/>
</dbReference>
<protein>
    <submittedName>
        <fullName evidence="1">Uncharacterized protein</fullName>
    </submittedName>
</protein>